<dbReference type="GO" id="GO:0004848">
    <property type="term" value="F:ureidoglycolate hydrolase activity"/>
    <property type="evidence" value="ECO:0007669"/>
    <property type="project" value="UniProtKB-EC"/>
</dbReference>
<keyword evidence="3" id="KW-0456">Lyase</keyword>
<dbReference type="CDD" id="cd20298">
    <property type="entry name" value="cupin_UAH"/>
    <property type="match status" value="1"/>
</dbReference>
<dbReference type="InterPro" id="IPR007247">
    <property type="entry name" value="Ureidogly_lyase"/>
</dbReference>
<sequence>MLIHEGFRLHGIEAAKCSDCGSAEFSYKETMMKLEVLPLNQQTFSAYGDVIEIHKRDFFHINDGLVERYHDLANVEILEQDRTLISINRAQPAAMPIVVHELERHPLGTQAFMPMNGEAFVVIVALGEDKPDLSTLKAFISNGLQGVNYHRNVWHHPLFAWQTVTNFLTVDRGGSDNCDVESIPAHELCFA</sequence>
<dbReference type="EMBL" id="FLUX01000044">
    <property type="protein sequence ID" value="SBW27817.1"/>
    <property type="molecule type" value="Genomic_DNA"/>
</dbReference>
<dbReference type="PANTHER" id="PTHR21221">
    <property type="entry name" value="UREIDOGLYCOLATE HYDROLASE"/>
    <property type="match status" value="1"/>
</dbReference>
<accession>A0ABY0JUP5</accession>
<dbReference type="PIRSF" id="PIRSF017306">
    <property type="entry name" value="Ureidogly_hydro"/>
    <property type="match status" value="1"/>
</dbReference>
<dbReference type="NCBIfam" id="NF009932">
    <property type="entry name" value="PRK13395.1"/>
    <property type="match status" value="1"/>
</dbReference>
<dbReference type="NCBIfam" id="NF002948">
    <property type="entry name" value="PRK03606.1-1"/>
    <property type="match status" value="1"/>
</dbReference>
<comment type="catalytic activity">
    <reaction evidence="4">
        <text>(S)-ureidoglycolate = urea + glyoxylate</text>
        <dbReference type="Rhea" id="RHEA:11304"/>
        <dbReference type="ChEBI" id="CHEBI:16199"/>
        <dbReference type="ChEBI" id="CHEBI:36655"/>
        <dbReference type="ChEBI" id="CHEBI:57296"/>
        <dbReference type="EC" id="4.3.2.3"/>
    </reaction>
</comment>
<dbReference type="InterPro" id="IPR024060">
    <property type="entry name" value="Ureidoglycolate_lyase_dom_sf"/>
</dbReference>
<evidence type="ECO:0000256" key="4">
    <source>
        <dbReference type="ARBA" id="ARBA00047684"/>
    </source>
</evidence>
<keyword evidence="6" id="KW-1185">Reference proteome</keyword>
<protein>
    <submittedName>
        <fullName evidence="5">Ureidoglycolate hydrolase</fullName>
        <ecNumber evidence="5">3.5.1.116</ecNumber>
    </submittedName>
</protein>
<dbReference type="InterPro" id="IPR011051">
    <property type="entry name" value="RmlC_Cupin_sf"/>
</dbReference>
<dbReference type="Pfam" id="PF04115">
    <property type="entry name" value="Ureidogly_lyase"/>
    <property type="match status" value="1"/>
</dbReference>
<gene>
    <name evidence="5" type="ORF">BN4901_4236</name>
</gene>
<evidence type="ECO:0000256" key="1">
    <source>
        <dbReference type="ARBA" id="ARBA00011738"/>
    </source>
</evidence>
<dbReference type="SUPFAM" id="SSF51182">
    <property type="entry name" value="RmlC-like cupins"/>
    <property type="match status" value="1"/>
</dbReference>
<dbReference type="Proteomes" id="UP000195338">
    <property type="component" value="Unassembled WGS sequence"/>
</dbReference>
<evidence type="ECO:0000313" key="6">
    <source>
        <dbReference type="Proteomes" id="UP000195338"/>
    </source>
</evidence>
<evidence type="ECO:0000313" key="5">
    <source>
        <dbReference type="EMBL" id="SBW27817.1"/>
    </source>
</evidence>
<organism evidence="5 6">
    <name type="scientific">Citrobacter europaeus</name>
    <dbReference type="NCBI Taxonomy" id="1914243"/>
    <lineage>
        <taxon>Bacteria</taxon>
        <taxon>Pseudomonadati</taxon>
        <taxon>Pseudomonadota</taxon>
        <taxon>Gammaproteobacteria</taxon>
        <taxon>Enterobacterales</taxon>
        <taxon>Enterobacteriaceae</taxon>
        <taxon>Citrobacter</taxon>
    </lineage>
</organism>
<reference evidence="5 6" key="1">
    <citation type="submission" date="2016-04" db="EMBL/GenBank/DDBJ databases">
        <authorList>
            <person name="Mornico D."/>
        </authorList>
    </citation>
    <scope>NUCLEOTIDE SEQUENCE [LARGE SCALE GENOMIC DNA]</scope>
    <source>
        <strain evidence="5 6">A121</strain>
    </source>
</reference>
<evidence type="ECO:0000256" key="2">
    <source>
        <dbReference type="ARBA" id="ARBA00022631"/>
    </source>
</evidence>
<comment type="caution">
    <text evidence="5">The sequence shown here is derived from an EMBL/GenBank/DDBJ whole genome shotgun (WGS) entry which is preliminary data.</text>
</comment>
<dbReference type="Gene3D" id="2.60.120.480">
    <property type="entry name" value="Ureidoglycolate hydrolase"/>
    <property type="match status" value="1"/>
</dbReference>
<name>A0ABY0JUP5_9ENTR</name>
<proteinExistence type="predicted"/>
<comment type="subunit">
    <text evidence="1">Homodimer.</text>
</comment>
<evidence type="ECO:0000256" key="3">
    <source>
        <dbReference type="ARBA" id="ARBA00023239"/>
    </source>
</evidence>
<dbReference type="EC" id="3.5.1.116" evidence="5"/>
<dbReference type="PANTHER" id="PTHR21221:SF1">
    <property type="entry name" value="UREIDOGLYCOLATE LYASE"/>
    <property type="match status" value="1"/>
</dbReference>
<keyword evidence="5" id="KW-0378">Hydrolase</keyword>
<keyword evidence="2" id="KW-0659">Purine metabolism</keyword>
<dbReference type="InterPro" id="IPR047233">
    <property type="entry name" value="UAH_cupin"/>
</dbReference>